<keyword evidence="2" id="KW-1185">Reference proteome</keyword>
<protein>
    <submittedName>
        <fullName evidence="1">Uncharacterized protein</fullName>
    </submittedName>
</protein>
<dbReference type="EMBL" id="CM064437">
    <property type="protein sequence ID" value="KAK3439253.1"/>
    <property type="molecule type" value="Genomic_DNA"/>
</dbReference>
<reference evidence="1 2" key="1">
    <citation type="journal article" date="2014" name="Nature">
        <title>The genome of Eucalyptus grandis.</title>
        <authorList>
            <person name="Myburg A.A."/>
            <person name="Grattapaglia D."/>
            <person name="Tuskan G.A."/>
            <person name="Hellsten U."/>
            <person name="Hayes R.D."/>
            <person name="Grimwood J."/>
            <person name="Jenkins J."/>
            <person name="Lindquist E."/>
            <person name="Tice H."/>
            <person name="Bauer D."/>
            <person name="Goodstein D.M."/>
            <person name="Dubchak I."/>
            <person name="Poliakov A."/>
            <person name="Mizrachi E."/>
            <person name="Kullan A.R."/>
            <person name="Hussey S.G."/>
            <person name="Pinard D."/>
            <person name="van der Merwe K."/>
            <person name="Singh P."/>
            <person name="van Jaarsveld I."/>
            <person name="Silva-Junior O.B."/>
            <person name="Togawa R.C."/>
            <person name="Pappas M.R."/>
            <person name="Faria D.A."/>
            <person name="Sansaloni C.P."/>
            <person name="Petroli C.D."/>
            <person name="Yang X."/>
            <person name="Ranjan P."/>
            <person name="Tschaplinski T.J."/>
            <person name="Ye C.Y."/>
            <person name="Li T."/>
            <person name="Sterck L."/>
            <person name="Vanneste K."/>
            <person name="Murat F."/>
            <person name="Soler M."/>
            <person name="Clemente H.S."/>
            <person name="Saidi N."/>
            <person name="Cassan-Wang H."/>
            <person name="Dunand C."/>
            <person name="Hefer C.A."/>
            <person name="Bornberg-Bauer E."/>
            <person name="Kersting A.R."/>
            <person name="Vining K."/>
            <person name="Amarasinghe V."/>
            <person name="Ranik M."/>
            <person name="Naithani S."/>
            <person name="Elser J."/>
            <person name="Boyd A.E."/>
            <person name="Liston A."/>
            <person name="Spatafora J.W."/>
            <person name="Dharmwardhana P."/>
            <person name="Raja R."/>
            <person name="Sullivan C."/>
            <person name="Romanel E."/>
            <person name="Alves-Ferreira M."/>
            <person name="Kulheim C."/>
            <person name="Foley W."/>
            <person name="Carocha V."/>
            <person name="Paiva J."/>
            <person name="Kudrna D."/>
            <person name="Brommonschenkel S.H."/>
            <person name="Pasquali G."/>
            <person name="Byrne M."/>
            <person name="Rigault P."/>
            <person name="Tibbits J."/>
            <person name="Spokevicius A."/>
            <person name="Jones R.C."/>
            <person name="Steane D.A."/>
            <person name="Vaillancourt R.E."/>
            <person name="Potts B.M."/>
            <person name="Joubert F."/>
            <person name="Barry K."/>
            <person name="Pappas G.J."/>
            <person name="Strauss S.H."/>
            <person name="Jaiswal P."/>
            <person name="Grima-Pettenati J."/>
            <person name="Salse J."/>
            <person name="Van de Peer Y."/>
            <person name="Rokhsar D.S."/>
            <person name="Schmutz J."/>
        </authorList>
    </citation>
    <scope>NUCLEOTIDE SEQUENCE [LARGE SCALE GENOMIC DNA]</scope>
    <source>
        <strain evidence="2">cv. BRASUZ1</strain>
        <tissue evidence="1">Leaf extractions</tissue>
    </source>
</reference>
<dbReference type="Proteomes" id="UP000030711">
    <property type="component" value="Chromosome 3"/>
</dbReference>
<name>A0ACC3LKB2_EUCGR</name>
<gene>
    <name evidence="1" type="ORF">EUGRSUZ_C03969</name>
</gene>
<sequence length="661" mass="72961">MAVEISMQESGFWRHRLQRLEAMLTQDSVSCYETTTQELFTAAKQGDADEFVRVVERCCSERNLRLCLRAILSPSRNSLLHVAAGLERDEILRAIINHFPDQAVAGKNCRGDTPLHLAARAGRAPAARVLIGRASDVGGCEMRRALVQVKNERGNTPLHEAVVNGHLGVARILIGEDLRPIYLENKQGKCPMYLAVESGDLEVLKLLLAVPLDPSRIQGVSPVHAAVLHGKLGMLQEICGRNRRLFELKDDRRGTPLHLAAYINYCDGIKFLLREFTSSAVEYDRDGHFPIHVACKEGHVEAMKELLRQWPDPTELINRHGQNILHICAKHGRIRALRYILGNANLEKLINERDNDGNTPLHLATLPWHPVVLLDLVLDKRVDCKLLNNECLTALDIATEQIKRTDTTLQKRLPSMILKSAGAPTSKDLAIYKSRNQEIMAEFTVLALQTGGILRGQANAQTIVATLVATVTFAAGFAVPGGFVESSQPNQGTATLLNRHMFQAFVICNTIAMYSAISVVIMLSWAQLNDSYVALTAHIIAIKWLLVALGTMSVAFMAGGYVLVSKCTWLASLVLLIGAIALYHICALYMAMYVPFVVNMRYFNCIAFHIIRLGVAISRIIVRFPDVLQDEDLRPAGMNGTRTMVALNVNGPATLPPSNGT</sequence>
<evidence type="ECO:0000313" key="1">
    <source>
        <dbReference type="EMBL" id="KAK3439253.1"/>
    </source>
</evidence>
<organism evidence="1 2">
    <name type="scientific">Eucalyptus grandis</name>
    <name type="common">Flooded gum</name>
    <dbReference type="NCBI Taxonomy" id="71139"/>
    <lineage>
        <taxon>Eukaryota</taxon>
        <taxon>Viridiplantae</taxon>
        <taxon>Streptophyta</taxon>
        <taxon>Embryophyta</taxon>
        <taxon>Tracheophyta</taxon>
        <taxon>Spermatophyta</taxon>
        <taxon>Magnoliopsida</taxon>
        <taxon>eudicotyledons</taxon>
        <taxon>Gunneridae</taxon>
        <taxon>Pentapetalae</taxon>
        <taxon>rosids</taxon>
        <taxon>malvids</taxon>
        <taxon>Myrtales</taxon>
        <taxon>Myrtaceae</taxon>
        <taxon>Myrtoideae</taxon>
        <taxon>Eucalypteae</taxon>
        <taxon>Eucalyptus</taxon>
    </lineage>
</organism>
<proteinExistence type="predicted"/>
<accession>A0ACC3LKB2</accession>
<evidence type="ECO:0000313" key="2">
    <source>
        <dbReference type="Proteomes" id="UP000030711"/>
    </source>
</evidence>
<comment type="caution">
    <text evidence="1">The sequence shown here is derived from an EMBL/GenBank/DDBJ whole genome shotgun (WGS) entry which is preliminary data.</text>
</comment>